<dbReference type="AlphaFoldDB" id="A0A0D0DH22"/>
<organism evidence="1 2">
    <name type="scientific">Paxillus rubicundulus Ve08.2h10</name>
    <dbReference type="NCBI Taxonomy" id="930991"/>
    <lineage>
        <taxon>Eukaryota</taxon>
        <taxon>Fungi</taxon>
        <taxon>Dikarya</taxon>
        <taxon>Basidiomycota</taxon>
        <taxon>Agaricomycotina</taxon>
        <taxon>Agaricomycetes</taxon>
        <taxon>Agaricomycetidae</taxon>
        <taxon>Boletales</taxon>
        <taxon>Paxilineae</taxon>
        <taxon>Paxillaceae</taxon>
        <taxon>Paxillus</taxon>
    </lineage>
</organism>
<dbReference type="HOGENOM" id="CLU_003703_4_0_1"/>
<sequence>VPHQWHLLKLLKWAGFGHQQDSQKPRSLVLFCPTCPQPAINVYPDATDDLLNWKYNWTLIIDGNCKVEHLYDRQTDGQGWLMDGLGLTVSWSPYHEYLVATNHYLEVCIQ</sequence>
<dbReference type="EMBL" id="KN827063">
    <property type="protein sequence ID" value="KIK77285.1"/>
    <property type="molecule type" value="Genomic_DNA"/>
</dbReference>
<keyword evidence="2" id="KW-1185">Reference proteome</keyword>
<gene>
    <name evidence="1" type="ORF">PAXRUDRAFT_167367</name>
</gene>
<dbReference type="OrthoDB" id="3257613at2759"/>
<reference evidence="1 2" key="1">
    <citation type="submission" date="2014-04" db="EMBL/GenBank/DDBJ databases">
        <authorList>
            <consortium name="DOE Joint Genome Institute"/>
            <person name="Kuo A."/>
            <person name="Kohler A."/>
            <person name="Jargeat P."/>
            <person name="Nagy L.G."/>
            <person name="Floudas D."/>
            <person name="Copeland A."/>
            <person name="Barry K.W."/>
            <person name="Cichocki N."/>
            <person name="Veneault-Fourrey C."/>
            <person name="LaButti K."/>
            <person name="Lindquist E.A."/>
            <person name="Lipzen A."/>
            <person name="Lundell T."/>
            <person name="Morin E."/>
            <person name="Murat C."/>
            <person name="Sun H."/>
            <person name="Tunlid A."/>
            <person name="Henrissat B."/>
            <person name="Grigoriev I.V."/>
            <person name="Hibbett D.S."/>
            <person name="Martin F."/>
            <person name="Nordberg H.P."/>
            <person name="Cantor M.N."/>
            <person name="Hua S.X."/>
        </authorList>
    </citation>
    <scope>NUCLEOTIDE SEQUENCE [LARGE SCALE GENOMIC DNA]</scope>
    <source>
        <strain evidence="1 2">Ve08.2h10</strain>
    </source>
</reference>
<feature type="non-terminal residue" evidence="1">
    <location>
        <position position="1"/>
    </location>
</feature>
<evidence type="ECO:0000313" key="2">
    <source>
        <dbReference type="Proteomes" id="UP000054538"/>
    </source>
</evidence>
<accession>A0A0D0DH22</accession>
<name>A0A0D0DH22_9AGAM</name>
<protein>
    <submittedName>
        <fullName evidence="1">Unplaced genomic scaffold scaffold_2241, whole genome shotgun sequence</fullName>
    </submittedName>
</protein>
<reference evidence="2" key="2">
    <citation type="submission" date="2015-01" db="EMBL/GenBank/DDBJ databases">
        <title>Evolutionary Origins and Diversification of the Mycorrhizal Mutualists.</title>
        <authorList>
            <consortium name="DOE Joint Genome Institute"/>
            <consortium name="Mycorrhizal Genomics Consortium"/>
            <person name="Kohler A."/>
            <person name="Kuo A."/>
            <person name="Nagy L.G."/>
            <person name="Floudas D."/>
            <person name="Copeland A."/>
            <person name="Barry K.W."/>
            <person name="Cichocki N."/>
            <person name="Veneault-Fourrey C."/>
            <person name="LaButti K."/>
            <person name="Lindquist E.A."/>
            <person name="Lipzen A."/>
            <person name="Lundell T."/>
            <person name="Morin E."/>
            <person name="Murat C."/>
            <person name="Riley R."/>
            <person name="Ohm R."/>
            <person name="Sun H."/>
            <person name="Tunlid A."/>
            <person name="Henrissat B."/>
            <person name="Grigoriev I.V."/>
            <person name="Hibbett D.S."/>
            <person name="Martin F."/>
        </authorList>
    </citation>
    <scope>NUCLEOTIDE SEQUENCE [LARGE SCALE GENOMIC DNA]</scope>
    <source>
        <strain evidence="2">Ve08.2h10</strain>
    </source>
</reference>
<evidence type="ECO:0000313" key="1">
    <source>
        <dbReference type="EMBL" id="KIK77285.1"/>
    </source>
</evidence>
<proteinExistence type="predicted"/>
<dbReference type="InParanoid" id="A0A0D0DH22"/>
<dbReference type="Proteomes" id="UP000054538">
    <property type="component" value="Unassembled WGS sequence"/>
</dbReference>